<dbReference type="GO" id="GO:0000287">
    <property type="term" value="F:magnesium ion binding"/>
    <property type="evidence" value="ECO:0007669"/>
    <property type="project" value="UniProtKB-UniRule"/>
</dbReference>
<dbReference type="Pfam" id="PF02110">
    <property type="entry name" value="HK"/>
    <property type="match status" value="1"/>
</dbReference>
<evidence type="ECO:0000256" key="6">
    <source>
        <dbReference type="ARBA" id="ARBA00022741"/>
    </source>
</evidence>
<dbReference type="PRINTS" id="PR01099">
    <property type="entry name" value="HYETHTZKNASE"/>
</dbReference>
<evidence type="ECO:0000313" key="12">
    <source>
        <dbReference type="EMBL" id="SJN25737.1"/>
    </source>
</evidence>
<evidence type="ECO:0000256" key="11">
    <source>
        <dbReference type="HAMAP-Rule" id="MF_00228"/>
    </source>
</evidence>
<keyword evidence="10 11" id="KW-0784">Thiamine biosynthesis</keyword>
<keyword evidence="13" id="KW-1185">Reference proteome</keyword>
<evidence type="ECO:0000256" key="4">
    <source>
        <dbReference type="ARBA" id="ARBA00022679"/>
    </source>
</evidence>
<comment type="catalytic activity">
    <reaction evidence="1 11">
        <text>5-(2-hydroxyethyl)-4-methylthiazole + ATP = 4-methyl-5-(2-phosphooxyethyl)-thiazole + ADP + H(+)</text>
        <dbReference type="Rhea" id="RHEA:24212"/>
        <dbReference type="ChEBI" id="CHEBI:15378"/>
        <dbReference type="ChEBI" id="CHEBI:17957"/>
        <dbReference type="ChEBI" id="CHEBI:30616"/>
        <dbReference type="ChEBI" id="CHEBI:58296"/>
        <dbReference type="ChEBI" id="CHEBI:456216"/>
        <dbReference type="EC" id="2.7.1.50"/>
    </reaction>
</comment>
<feature type="binding site" evidence="11">
    <location>
        <position position="118"/>
    </location>
    <ligand>
        <name>ATP</name>
        <dbReference type="ChEBI" id="CHEBI:30616"/>
    </ligand>
</feature>
<dbReference type="InterPro" id="IPR029056">
    <property type="entry name" value="Ribokinase-like"/>
</dbReference>
<dbReference type="InterPro" id="IPR000417">
    <property type="entry name" value="Hyethyz_kinase"/>
</dbReference>
<dbReference type="GO" id="GO:0004417">
    <property type="term" value="F:hydroxyethylthiazole kinase activity"/>
    <property type="evidence" value="ECO:0007669"/>
    <property type="project" value="UniProtKB-UniRule"/>
</dbReference>
<protein>
    <recommendedName>
        <fullName evidence="11">Hydroxyethylthiazole kinase</fullName>
        <ecNumber evidence="11">2.7.1.50</ecNumber>
    </recommendedName>
    <alternativeName>
        <fullName evidence="11">4-methyl-5-beta-hydroxyethylthiazole kinase</fullName>
        <shortName evidence="11">TH kinase</shortName>
        <shortName evidence="11">Thz kinase</shortName>
    </alternativeName>
</protein>
<dbReference type="EC" id="2.7.1.50" evidence="11"/>
<dbReference type="Gene3D" id="3.40.1190.20">
    <property type="match status" value="1"/>
</dbReference>
<keyword evidence="4 11" id="KW-0808">Transferase</keyword>
<keyword evidence="9 11" id="KW-0460">Magnesium</keyword>
<dbReference type="RefSeq" id="WP_094764059.1">
    <property type="nucleotide sequence ID" value="NZ_FUKQ01000018.1"/>
</dbReference>
<keyword evidence="7 11" id="KW-0418">Kinase</keyword>
<comment type="function">
    <text evidence="11">Catalyzes the phosphorylation of the hydroxyl group of 4-methyl-5-beta-hydroxyethylthiazole (THZ).</text>
</comment>
<keyword evidence="8 11" id="KW-0067">ATP-binding</keyword>
<name>A0A1R4J108_9ACTN</name>
<dbReference type="CDD" id="cd01170">
    <property type="entry name" value="THZ_kinase"/>
    <property type="match status" value="1"/>
</dbReference>
<evidence type="ECO:0000256" key="10">
    <source>
        <dbReference type="ARBA" id="ARBA00022977"/>
    </source>
</evidence>
<dbReference type="STRING" id="1255658.FM114_04885"/>
<evidence type="ECO:0000256" key="2">
    <source>
        <dbReference type="ARBA" id="ARBA00001946"/>
    </source>
</evidence>
<evidence type="ECO:0000256" key="1">
    <source>
        <dbReference type="ARBA" id="ARBA00001771"/>
    </source>
</evidence>
<feature type="binding site" evidence="11">
    <location>
        <position position="164"/>
    </location>
    <ligand>
        <name>ATP</name>
        <dbReference type="ChEBI" id="CHEBI:30616"/>
    </ligand>
</feature>
<evidence type="ECO:0000256" key="3">
    <source>
        <dbReference type="ARBA" id="ARBA00004868"/>
    </source>
</evidence>
<comment type="cofactor">
    <cofactor evidence="2 11">
        <name>Mg(2+)</name>
        <dbReference type="ChEBI" id="CHEBI:18420"/>
    </cofactor>
</comment>
<keyword evidence="6 11" id="KW-0547">Nucleotide-binding</keyword>
<dbReference type="GO" id="GO:0005524">
    <property type="term" value="F:ATP binding"/>
    <property type="evidence" value="ECO:0007669"/>
    <property type="project" value="UniProtKB-UniRule"/>
</dbReference>
<dbReference type="AlphaFoldDB" id="A0A1R4J108"/>
<keyword evidence="5 11" id="KW-0479">Metal-binding</keyword>
<dbReference type="SUPFAM" id="SSF53613">
    <property type="entry name" value="Ribokinase-like"/>
    <property type="match status" value="1"/>
</dbReference>
<organism evidence="12 13">
    <name type="scientific">Luteococcus japonicus LSP_Lj1</name>
    <dbReference type="NCBI Taxonomy" id="1255658"/>
    <lineage>
        <taxon>Bacteria</taxon>
        <taxon>Bacillati</taxon>
        <taxon>Actinomycetota</taxon>
        <taxon>Actinomycetes</taxon>
        <taxon>Propionibacteriales</taxon>
        <taxon>Propionibacteriaceae</taxon>
        <taxon>Luteococcus</taxon>
    </lineage>
</organism>
<dbReference type="GO" id="GO:0009229">
    <property type="term" value="P:thiamine diphosphate biosynthetic process"/>
    <property type="evidence" value="ECO:0007669"/>
    <property type="project" value="UniProtKB-UniRule"/>
</dbReference>
<evidence type="ECO:0000256" key="9">
    <source>
        <dbReference type="ARBA" id="ARBA00022842"/>
    </source>
</evidence>
<dbReference type="NCBIfam" id="NF006830">
    <property type="entry name" value="PRK09355.1"/>
    <property type="match status" value="1"/>
</dbReference>
<accession>A0A1R4J108</accession>
<comment type="similarity">
    <text evidence="11">Belongs to the Thz kinase family.</text>
</comment>
<proteinExistence type="inferred from homology"/>
<evidence type="ECO:0000256" key="8">
    <source>
        <dbReference type="ARBA" id="ARBA00022840"/>
    </source>
</evidence>
<sequence>MSGPGAVVRGVRGREPLVHCLTAAVSMNLVADALLAAGARPMMTETLDEAPFVVRRADALLANLGTLSTDGRGGIPATVEVARELGVPWVLDPAAIGPSPVRVDLARQLLALGPSVVRANASEVLVLAGDSTGGRGADSTADPAEALAAARTIAARYGTVVAISGAQDVITDGRREVRVSNGHPLLTRVTGTGCTLGALTAACCSVASPLDAAVAATVWLGVAGDRAARSCPRPGSFKVELVDQLFELDGDEVERGASVS</sequence>
<dbReference type="Proteomes" id="UP000188342">
    <property type="component" value="Unassembled WGS sequence"/>
</dbReference>
<evidence type="ECO:0000256" key="7">
    <source>
        <dbReference type="ARBA" id="ARBA00022777"/>
    </source>
</evidence>
<feature type="binding site" evidence="11">
    <location>
        <position position="43"/>
    </location>
    <ligand>
        <name>substrate</name>
    </ligand>
</feature>
<evidence type="ECO:0000313" key="13">
    <source>
        <dbReference type="Proteomes" id="UP000188342"/>
    </source>
</evidence>
<gene>
    <name evidence="11" type="primary">thiM</name>
    <name evidence="12" type="ORF">FM114_04885</name>
</gene>
<dbReference type="EMBL" id="FUKQ01000018">
    <property type="protein sequence ID" value="SJN25737.1"/>
    <property type="molecule type" value="Genomic_DNA"/>
</dbReference>
<dbReference type="UniPathway" id="UPA00060">
    <property type="reaction ID" value="UER00139"/>
</dbReference>
<dbReference type="HAMAP" id="MF_00228">
    <property type="entry name" value="Thz_kinase"/>
    <property type="match status" value="1"/>
</dbReference>
<reference evidence="12 13" key="1">
    <citation type="submission" date="2017-02" db="EMBL/GenBank/DDBJ databases">
        <authorList>
            <person name="Peterson S.W."/>
        </authorList>
    </citation>
    <scope>NUCLEOTIDE SEQUENCE [LARGE SCALE GENOMIC DNA]</scope>
    <source>
        <strain evidence="12 13">LSP_Lj1</strain>
    </source>
</reference>
<dbReference type="PIRSF" id="PIRSF000513">
    <property type="entry name" value="Thz_kinase"/>
    <property type="match status" value="1"/>
</dbReference>
<dbReference type="OrthoDB" id="8909021at2"/>
<feature type="binding site" evidence="11">
    <location>
        <position position="191"/>
    </location>
    <ligand>
        <name>substrate</name>
    </ligand>
</feature>
<evidence type="ECO:0000256" key="5">
    <source>
        <dbReference type="ARBA" id="ARBA00022723"/>
    </source>
</evidence>
<dbReference type="GO" id="GO:0009228">
    <property type="term" value="P:thiamine biosynthetic process"/>
    <property type="evidence" value="ECO:0007669"/>
    <property type="project" value="UniProtKB-KW"/>
</dbReference>
<comment type="pathway">
    <text evidence="3 11">Cofactor biosynthesis; thiamine diphosphate biosynthesis; 4-methyl-5-(2-phosphoethyl)-thiazole from 5-(2-hydroxyethyl)-4-methylthiazole: step 1/1.</text>
</comment>